<dbReference type="EMBL" id="QNRH01000005">
    <property type="protein sequence ID" value="RBO93414.1"/>
    <property type="molecule type" value="Genomic_DNA"/>
</dbReference>
<dbReference type="Gene3D" id="3.30.230.10">
    <property type="match status" value="1"/>
</dbReference>
<comment type="function">
    <text evidence="1 7">RNaseP catalyzes the removal of the 5'-leader sequence from pre-tRNA to produce the mature 5'-terminus. It can also cleave other RNA substrates such as 4.5S RNA. The protein component plays an auxiliary but essential role in vivo by binding to the 5'-leader sequence and broadening the substrate specificity of the ribozyme.</text>
</comment>
<evidence type="ECO:0000256" key="7">
    <source>
        <dbReference type="HAMAP-Rule" id="MF_00227"/>
    </source>
</evidence>
<dbReference type="Pfam" id="PF00825">
    <property type="entry name" value="Ribonuclease_P"/>
    <property type="match status" value="1"/>
</dbReference>
<sequence>MQPAAHAVVASFLHNVAPREAVTQQAKKQTKSLRLRKRAEFLAVRTGEKRRGKYFLMEVKTRDEATSKQAKTGDTPRIGFTVTKKNGNAVIRNRIRRRLKAAAALSEAVMAPQTDYVIVARREALNAPFSALTRELNRRFK</sequence>
<comment type="subunit">
    <text evidence="7">Consists of a catalytic RNA component (M1 or rnpB) and a protein subunit.</text>
</comment>
<evidence type="ECO:0000256" key="8">
    <source>
        <dbReference type="NCBIfam" id="TIGR00188"/>
    </source>
</evidence>
<dbReference type="NCBIfam" id="TIGR00188">
    <property type="entry name" value="rnpA"/>
    <property type="match status" value="1"/>
</dbReference>
<dbReference type="PROSITE" id="PS00648">
    <property type="entry name" value="RIBONUCLEASE_P"/>
    <property type="match status" value="1"/>
</dbReference>
<dbReference type="GO" id="GO:0001682">
    <property type="term" value="P:tRNA 5'-leader removal"/>
    <property type="evidence" value="ECO:0007669"/>
    <property type="project" value="UniProtKB-UniRule"/>
</dbReference>
<protein>
    <recommendedName>
        <fullName evidence="7 8">Ribonuclease P protein component</fullName>
        <shortName evidence="7">RNase P protein</shortName>
        <shortName evidence="7">RNaseP protein</shortName>
        <ecNumber evidence="7 8">3.1.26.5</ecNumber>
    </recommendedName>
    <alternativeName>
        <fullName evidence="7">Protein C5</fullName>
    </alternativeName>
</protein>
<dbReference type="PANTHER" id="PTHR33992:SF1">
    <property type="entry name" value="RIBONUCLEASE P PROTEIN COMPONENT"/>
    <property type="match status" value="1"/>
</dbReference>
<evidence type="ECO:0000313" key="9">
    <source>
        <dbReference type="EMBL" id="RBO93414.1"/>
    </source>
</evidence>
<dbReference type="InterPro" id="IPR020568">
    <property type="entry name" value="Ribosomal_Su5_D2-typ_SF"/>
</dbReference>
<dbReference type="SUPFAM" id="SSF54211">
    <property type="entry name" value="Ribosomal protein S5 domain 2-like"/>
    <property type="match status" value="1"/>
</dbReference>
<keyword evidence="5 7" id="KW-0378">Hydrolase</keyword>
<dbReference type="HAMAP" id="MF_00227">
    <property type="entry name" value="RNase_P"/>
    <property type="match status" value="1"/>
</dbReference>
<dbReference type="EC" id="3.1.26.5" evidence="7 8"/>
<comment type="caution">
    <text evidence="9">The sequence shown here is derived from an EMBL/GenBank/DDBJ whole genome shotgun (WGS) entry which is preliminary data.</text>
</comment>
<dbReference type="GO" id="GO:0030677">
    <property type="term" value="C:ribonuclease P complex"/>
    <property type="evidence" value="ECO:0007669"/>
    <property type="project" value="TreeGrafter"/>
</dbReference>
<evidence type="ECO:0000256" key="4">
    <source>
        <dbReference type="ARBA" id="ARBA00022759"/>
    </source>
</evidence>
<dbReference type="Proteomes" id="UP000252893">
    <property type="component" value="Unassembled WGS sequence"/>
</dbReference>
<dbReference type="InterPro" id="IPR000100">
    <property type="entry name" value="RNase_P"/>
</dbReference>
<comment type="similarity">
    <text evidence="7">Belongs to the RnpA family.</text>
</comment>
<keyword evidence="6 7" id="KW-0694">RNA-binding</keyword>
<keyword evidence="2 7" id="KW-0819">tRNA processing</keyword>
<dbReference type="GO" id="GO:0004526">
    <property type="term" value="F:ribonuclease P activity"/>
    <property type="evidence" value="ECO:0007669"/>
    <property type="project" value="UniProtKB-UniRule"/>
</dbReference>
<dbReference type="GO" id="GO:0000049">
    <property type="term" value="F:tRNA binding"/>
    <property type="evidence" value="ECO:0007669"/>
    <property type="project" value="UniProtKB-UniRule"/>
</dbReference>
<dbReference type="AlphaFoldDB" id="A0A366DVY4"/>
<keyword evidence="3 7" id="KW-0540">Nuclease</keyword>
<reference evidence="9 10" key="1">
    <citation type="submission" date="2018-06" db="EMBL/GenBank/DDBJ databases">
        <title>Genomic Encyclopedia of Type Strains, Phase IV (KMG-IV): sequencing the most valuable type-strain genomes for metagenomic binning, comparative biology and taxonomic classification.</title>
        <authorList>
            <person name="Goeker M."/>
        </authorList>
    </citation>
    <scope>NUCLEOTIDE SEQUENCE [LARGE SCALE GENOMIC DNA]</scope>
    <source>
        <strain evidence="9 10">DSM 25619</strain>
    </source>
</reference>
<evidence type="ECO:0000256" key="3">
    <source>
        <dbReference type="ARBA" id="ARBA00022722"/>
    </source>
</evidence>
<dbReference type="InterPro" id="IPR014721">
    <property type="entry name" value="Ribsml_uS5_D2-typ_fold_subgr"/>
</dbReference>
<evidence type="ECO:0000256" key="1">
    <source>
        <dbReference type="ARBA" id="ARBA00002663"/>
    </source>
</evidence>
<dbReference type="InterPro" id="IPR020539">
    <property type="entry name" value="RNase_P_CS"/>
</dbReference>
<accession>A0A366DVY4</accession>
<evidence type="ECO:0000256" key="2">
    <source>
        <dbReference type="ARBA" id="ARBA00022694"/>
    </source>
</evidence>
<proteinExistence type="inferred from homology"/>
<comment type="catalytic activity">
    <reaction evidence="7">
        <text>Endonucleolytic cleavage of RNA, removing 5'-extranucleotides from tRNA precursor.</text>
        <dbReference type="EC" id="3.1.26.5"/>
    </reaction>
</comment>
<keyword evidence="4 7" id="KW-0255">Endonuclease</keyword>
<dbReference type="GO" id="GO:0042781">
    <property type="term" value="F:3'-tRNA processing endoribonuclease activity"/>
    <property type="evidence" value="ECO:0007669"/>
    <property type="project" value="TreeGrafter"/>
</dbReference>
<evidence type="ECO:0000256" key="5">
    <source>
        <dbReference type="ARBA" id="ARBA00022801"/>
    </source>
</evidence>
<evidence type="ECO:0000256" key="6">
    <source>
        <dbReference type="ARBA" id="ARBA00022884"/>
    </source>
</evidence>
<gene>
    <name evidence="7" type="primary">rnpA</name>
    <name evidence="9" type="ORF">DFR47_105131</name>
</gene>
<dbReference type="PANTHER" id="PTHR33992">
    <property type="entry name" value="RIBONUCLEASE P PROTEIN COMPONENT"/>
    <property type="match status" value="1"/>
</dbReference>
<name>A0A366DVY4_9HYPH</name>
<evidence type="ECO:0000313" key="10">
    <source>
        <dbReference type="Proteomes" id="UP000252893"/>
    </source>
</evidence>
<keyword evidence="10" id="KW-1185">Reference proteome</keyword>
<organism evidence="9 10">
    <name type="scientific">Pseudochrobactrum asaccharolyticum</name>
    <dbReference type="NCBI Taxonomy" id="354351"/>
    <lineage>
        <taxon>Bacteria</taxon>
        <taxon>Pseudomonadati</taxon>
        <taxon>Pseudomonadota</taxon>
        <taxon>Alphaproteobacteria</taxon>
        <taxon>Hyphomicrobiales</taxon>
        <taxon>Brucellaceae</taxon>
        <taxon>Pseudochrobactrum</taxon>
    </lineage>
</organism>